<dbReference type="PANTHER" id="PTHR39550:SF1">
    <property type="entry name" value="SLL0658 PROTEIN"/>
    <property type="match status" value="1"/>
</dbReference>
<comment type="caution">
    <text evidence="1">The sequence shown here is derived from an EMBL/GenBank/DDBJ whole genome shotgun (WGS) entry which is preliminary data.</text>
</comment>
<evidence type="ECO:0000313" key="1">
    <source>
        <dbReference type="EMBL" id="OQX10662.1"/>
    </source>
</evidence>
<dbReference type="InterPro" id="IPR021799">
    <property type="entry name" value="PIN-like_prokaryotic"/>
</dbReference>
<dbReference type="GO" id="GO:0003677">
    <property type="term" value="F:DNA binding"/>
    <property type="evidence" value="ECO:0007669"/>
    <property type="project" value="UniProtKB-KW"/>
</dbReference>
<organism evidence="1 2">
    <name type="scientific">Thiothrix lacustris</name>
    <dbReference type="NCBI Taxonomy" id="525917"/>
    <lineage>
        <taxon>Bacteria</taxon>
        <taxon>Pseudomonadati</taxon>
        <taxon>Pseudomonadota</taxon>
        <taxon>Gammaproteobacteria</taxon>
        <taxon>Thiotrichales</taxon>
        <taxon>Thiotrichaceae</taxon>
        <taxon>Thiothrix</taxon>
    </lineage>
</organism>
<reference evidence="1 2" key="1">
    <citation type="submission" date="2017-01" db="EMBL/GenBank/DDBJ databases">
        <title>Novel large sulfur bacteria in the metagenomes of groundwater-fed chemosynthetic microbial mats in the Lake Huron basin.</title>
        <authorList>
            <person name="Sharrar A.M."/>
            <person name="Flood B.E."/>
            <person name="Bailey J.V."/>
            <person name="Jones D.S."/>
            <person name="Biddanda B."/>
            <person name="Ruberg S.A."/>
            <person name="Marcus D.N."/>
            <person name="Dick G.J."/>
        </authorList>
    </citation>
    <scope>NUCLEOTIDE SEQUENCE [LARGE SCALE GENOMIC DNA]</scope>
    <source>
        <strain evidence="1">A8</strain>
    </source>
</reference>
<proteinExistence type="predicted"/>
<evidence type="ECO:0000313" key="2">
    <source>
        <dbReference type="Proteomes" id="UP000192491"/>
    </source>
</evidence>
<keyword evidence="1" id="KW-0238">DNA-binding</keyword>
<dbReference type="PANTHER" id="PTHR39550">
    <property type="entry name" value="SLL0658 PROTEIN"/>
    <property type="match status" value="1"/>
</dbReference>
<sequence>MSVVFCNTTPFIALASINRLDLMPRCFGDVHVVTEVIDECAVGGRVKVPNLRMLDWVIPVVSQPVVHTTLLLELDKGEKHTIDMAKRNQADWVIIDEKIGRNLAEYLGLRVTGTLGILLKAKQQGWIDSFLEAVHSMQQYGIRYHPNLVQKLAQRVNE</sequence>
<dbReference type="AlphaFoldDB" id="A0A1Y1QPY9"/>
<name>A0A1Y1QPY9_9GAMM</name>
<accession>A0A1Y1QPY9</accession>
<dbReference type="Pfam" id="PF11848">
    <property type="entry name" value="DUF3368"/>
    <property type="match status" value="1"/>
</dbReference>
<protein>
    <submittedName>
        <fullName evidence="1">DNA-binding protein</fullName>
    </submittedName>
</protein>
<dbReference type="EMBL" id="MTEJ01000107">
    <property type="protein sequence ID" value="OQX10662.1"/>
    <property type="molecule type" value="Genomic_DNA"/>
</dbReference>
<dbReference type="Proteomes" id="UP000192491">
    <property type="component" value="Unassembled WGS sequence"/>
</dbReference>
<gene>
    <name evidence="1" type="ORF">BWK73_19720</name>
</gene>